<sequence>MNNIPTQVSTLNGGEWLIKESSPVDVFVPEQFTEEQKMVEEMCYQFMETEILPLHTKIDKEPALSAQLLKKAGEQGLLAAHIPEAYGGMGKDFVTASILMEGLGRGYSFSVSYLAHTGIGTMPILYFGTEAQREKYVPKLTSGEYIGAYGLTEPGSGSDALGAKTTAVLSQDGKHYILNGQKCWITNGGFADIFTVFAKIDGDKFTAFIVEKGFEGFTIGAEEQKMGIKGSSTVQLYFQDCKVPVENVLGEIGRGHIIAFNILNIGRYKLCAATVGAGKAVTQLSLQYAINREQFKQPIANFGAIKHKLSEMAIRTWVAESSTYRISQMIDDKEKELLSDGKPFNLAFLGAAEEYAIECAMLKVFGSELLDYCVDEGVQIHGGNGFSDEYEISKAYRDSRINRIYEGTNEINRLLTVDMMLKRAMKGKLDLMGPAMAISKELMSIPSFDIDDEPFAKERKYIASFKKAILLVAGAAVQKLMMNLDKEQEVLMNIADMAIKTFTAESALLRVMKLADLYGDAAVALQKDIVNTYIYDAADEINKFGKDALNAFADGDELRMMHIGLKRYTKVEPCNSKAARRRIAEKMMEEGKYCF</sequence>
<dbReference type="Gene3D" id="1.10.540.10">
    <property type="entry name" value="Acyl-CoA dehydrogenase/oxidase, N-terminal domain"/>
    <property type="match status" value="1"/>
</dbReference>
<dbReference type="SUPFAM" id="SSF56645">
    <property type="entry name" value="Acyl-CoA dehydrogenase NM domain-like"/>
    <property type="match status" value="1"/>
</dbReference>
<keyword evidence="4 6" id="KW-0274">FAD</keyword>
<dbReference type="Pfam" id="PF02770">
    <property type="entry name" value="Acyl-CoA_dh_M"/>
    <property type="match status" value="1"/>
</dbReference>
<dbReference type="PROSITE" id="PS00072">
    <property type="entry name" value="ACYL_COA_DH_1"/>
    <property type="match status" value="1"/>
</dbReference>
<dbReference type="InterPro" id="IPR036250">
    <property type="entry name" value="AcylCo_DH-like_C"/>
</dbReference>
<feature type="domain" description="Acyl-CoA dehydrogenase/oxidase C-terminal" evidence="7">
    <location>
        <begin position="253"/>
        <end position="415"/>
    </location>
</feature>
<proteinExistence type="inferred from homology"/>
<dbReference type="SUPFAM" id="SSF47203">
    <property type="entry name" value="Acyl-CoA dehydrogenase C-terminal domain-like"/>
    <property type="match status" value="1"/>
</dbReference>
<dbReference type="RefSeq" id="WP_196989749.1">
    <property type="nucleotide sequence ID" value="NZ_JADWYR010000001.1"/>
</dbReference>
<evidence type="ECO:0000256" key="4">
    <source>
        <dbReference type="ARBA" id="ARBA00022827"/>
    </source>
</evidence>
<dbReference type="PROSITE" id="PS00073">
    <property type="entry name" value="ACYL_COA_DH_2"/>
    <property type="match status" value="1"/>
</dbReference>
<dbReference type="FunFam" id="1.20.140.10:FF:000019">
    <property type="entry name" value="Acyl-CoA dehydrogenase"/>
    <property type="match status" value="1"/>
</dbReference>
<dbReference type="AlphaFoldDB" id="A0A931E635"/>
<evidence type="ECO:0000313" key="12">
    <source>
        <dbReference type="Proteomes" id="UP000628448"/>
    </source>
</evidence>
<evidence type="ECO:0000256" key="2">
    <source>
        <dbReference type="ARBA" id="ARBA00009347"/>
    </source>
</evidence>
<name>A0A931E635_9BACT</name>
<evidence type="ECO:0000256" key="1">
    <source>
        <dbReference type="ARBA" id="ARBA00001974"/>
    </source>
</evidence>
<dbReference type="Pfam" id="PF02771">
    <property type="entry name" value="Acyl-CoA_dh_N"/>
    <property type="match status" value="1"/>
</dbReference>
<dbReference type="InterPro" id="IPR006091">
    <property type="entry name" value="Acyl-CoA_Oxase/DH_mid-dom"/>
</dbReference>
<feature type="domain" description="Acyl-CoA oxidase/dehydrogenase middle" evidence="8">
    <location>
        <begin position="148"/>
        <end position="241"/>
    </location>
</feature>
<keyword evidence="5 6" id="KW-0560">Oxidoreductase</keyword>
<dbReference type="InterPro" id="IPR049426">
    <property type="entry name" value="Acyl-CoA-dh-like_C"/>
</dbReference>
<dbReference type="Gene3D" id="1.20.140.10">
    <property type="entry name" value="Butyryl-CoA Dehydrogenase, subunit A, domain 3"/>
    <property type="match status" value="2"/>
</dbReference>
<dbReference type="InterPro" id="IPR009075">
    <property type="entry name" value="AcylCo_DH/oxidase_C"/>
</dbReference>
<evidence type="ECO:0000259" key="7">
    <source>
        <dbReference type="Pfam" id="PF00441"/>
    </source>
</evidence>
<comment type="similarity">
    <text evidence="2 6">Belongs to the acyl-CoA dehydrogenase family.</text>
</comment>
<evidence type="ECO:0000259" key="8">
    <source>
        <dbReference type="Pfam" id="PF02770"/>
    </source>
</evidence>
<keyword evidence="3 6" id="KW-0285">Flavoprotein</keyword>
<dbReference type="PANTHER" id="PTHR43884:SF12">
    <property type="entry name" value="ISOVALERYL-COA DEHYDROGENASE, MITOCHONDRIAL-RELATED"/>
    <property type="match status" value="1"/>
</dbReference>
<feature type="domain" description="Acyl-CoA dehydrogenase-like C-terminal" evidence="10">
    <location>
        <begin position="465"/>
        <end position="567"/>
    </location>
</feature>
<feature type="domain" description="Acyl-CoA dehydrogenase/oxidase N-terminal" evidence="9">
    <location>
        <begin position="33"/>
        <end position="144"/>
    </location>
</feature>
<evidence type="ECO:0000259" key="10">
    <source>
        <dbReference type="Pfam" id="PF21263"/>
    </source>
</evidence>
<organism evidence="11 12">
    <name type="scientific">Panacibacter microcysteis</name>
    <dbReference type="NCBI Taxonomy" id="2793269"/>
    <lineage>
        <taxon>Bacteria</taxon>
        <taxon>Pseudomonadati</taxon>
        <taxon>Bacteroidota</taxon>
        <taxon>Chitinophagia</taxon>
        <taxon>Chitinophagales</taxon>
        <taxon>Chitinophagaceae</taxon>
        <taxon>Panacibacter</taxon>
    </lineage>
</organism>
<evidence type="ECO:0000256" key="6">
    <source>
        <dbReference type="RuleBase" id="RU362125"/>
    </source>
</evidence>
<dbReference type="PANTHER" id="PTHR43884">
    <property type="entry name" value="ACYL-COA DEHYDROGENASE"/>
    <property type="match status" value="1"/>
</dbReference>
<accession>A0A931E635</accession>
<dbReference type="Proteomes" id="UP000628448">
    <property type="component" value="Unassembled WGS sequence"/>
</dbReference>
<dbReference type="InterPro" id="IPR006089">
    <property type="entry name" value="Acyl-CoA_DH_CS"/>
</dbReference>
<dbReference type="Gene3D" id="2.40.110.10">
    <property type="entry name" value="Butyryl-CoA Dehydrogenase, subunit A, domain 2"/>
    <property type="match status" value="1"/>
</dbReference>
<evidence type="ECO:0000259" key="9">
    <source>
        <dbReference type="Pfam" id="PF02771"/>
    </source>
</evidence>
<comment type="caution">
    <text evidence="11">The sequence shown here is derived from an EMBL/GenBank/DDBJ whole genome shotgun (WGS) entry which is preliminary data.</text>
</comment>
<dbReference type="FunFam" id="1.10.540.10:FF:000002">
    <property type="entry name" value="Acyl-CoA dehydrogenase FadE19"/>
    <property type="match status" value="1"/>
</dbReference>
<dbReference type="InterPro" id="IPR037069">
    <property type="entry name" value="AcylCoA_DH/ox_N_sf"/>
</dbReference>
<dbReference type="FunFam" id="2.40.110.10:FF:000006">
    <property type="entry name" value="very long-chain specific acyl-CoA dehydrogenase, mitochondrial"/>
    <property type="match status" value="1"/>
</dbReference>
<evidence type="ECO:0000313" key="11">
    <source>
        <dbReference type="EMBL" id="MBG9375713.1"/>
    </source>
</evidence>
<evidence type="ECO:0000256" key="5">
    <source>
        <dbReference type="ARBA" id="ARBA00023002"/>
    </source>
</evidence>
<dbReference type="GO" id="GO:0003995">
    <property type="term" value="F:acyl-CoA dehydrogenase activity"/>
    <property type="evidence" value="ECO:0007669"/>
    <property type="project" value="InterPro"/>
</dbReference>
<dbReference type="InterPro" id="IPR013786">
    <property type="entry name" value="AcylCoA_DH/ox_N"/>
</dbReference>
<gene>
    <name evidence="11" type="ORF">I5907_05675</name>
</gene>
<dbReference type="GO" id="GO:0050660">
    <property type="term" value="F:flavin adenine dinucleotide binding"/>
    <property type="evidence" value="ECO:0007669"/>
    <property type="project" value="InterPro"/>
</dbReference>
<keyword evidence="12" id="KW-1185">Reference proteome</keyword>
<protein>
    <submittedName>
        <fullName evidence="11">Acyl-CoA dehydrogenase family protein</fullName>
    </submittedName>
</protein>
<dbReference type="Pfam" id="PF00441">
    <property type="entry name" value="Acyl-CoA_dh_1"/>
    <property type="match status" value="1"/>
</dbReference>
<evidence type="ECO:0000256" key="3">
    <source>
        <dbReference type="ARBA" id="ARBA00022630"/>
    </source>
</evidence>
<dbReference type="EMBL" id="JADWYR010000001">
    <property type="protein sequence ID" value="MBG9375713.1"/>
    <property type="molecule type" value="Genomic_DNA"/>
</dbReference>
<reference evidence="11" key="1">
    <citation type="submission" date="2020-11" db="EMBL/GenBank/DDBJ databases">
        <title>Bacterial whole genome sequence for Panacibacter sp. DH6.</title>
        <authorList>
            <person name="Le V."/>
            <person name="Ko S."/>
            <person name="Ahn C.-Y."/>
            <person name="Oh H.-M."/>
        </authorList>
    </citation>
    <scope>NUCLEOTIDE SEQUENCE</scope>
    <source>
        <strain evidence="11">DH6</strain>
    </source>
</reference>
<dbReference type="InterPro" id="IPR009100">
    <property type="entry name" value="AcylCoA_DH/oxidase_NM_dom_sf"/>
</dbReference>
<dbReference type="Pfam" id="PF21263">
    <property type="entry name" value="Acyl-CoA-dh_C"/>
    <property type="match status" value="1"/>
</dbReference>
<comment type="cofactor">
    <cofactor evidence="1 6">
        <name>FAD</name>
        <dbReference type="ChEBI" id="CHEBI:57692"/>
    </cofactor>
</comment>
<dbReference type="InterPro" id="IPR046373">
    <property type="entry name" value="Acyl-CoA_Oxase/DH_mid-dom_sf"/>
</dbReference>